<reference evidence="2" key="2">
    <citation type="journal article" date="2007" name="Science">
        <title>Genome sequence of Aedes aegypti, a major arbovirus vector.</title>
        <authorList>
            <person name="Nene V."/>
            <person name="Wortman J.R."/>
            <person name="Lawson D."/>
            <person name="Haas B."/>
            <person name="Kodira C."/>
            <person name="Tu Z.J."/>
            <person name="Loftus B."/>
            <person name="Xi Z."/>
            <person name="Megy K."/>
            <person name="Grabherr M."/>
            <person name="Ren Q."/>
            <person name="Zdobnov E.M."/>
            <person name="Lobo N.F."/>
            <person name="Campbell K.S."/>
            <person name="Brown S.E."/>
            <person name="Bonaldo M.F."/>
            <person name="Zhu J."/>
            <person name="Sinkins S.P."/>
            <person name="Hogenkamp D.G."/>
            <person name="Amedeo P."/>
            <person name="Arensburger P."/>
            <person name="Atkinson P.W."/>
            <person name="Bidwell S."/>
            <person name="Biedler J."/>
            <person name="Birney E."/>
            <person name="Bruggner R.V."/>
            <person name="Costas J."/>
            <person name="Coy M.R."/>
            <person name="Crabtree J."/>
            <person name="Crawford M."/>
            <person name="Debruyn B."/>
            <person name="Decaprio D."/>
            <person name="Eiglmeier K."/>
            <person name="Eisenstadt E."/>
            <person name="El-Dorry H."/>
            <person name="Gelbart W.M."/>
            <person name="Gomes S.L."/>
            <person name="Hammond M."/>
            <person name="Hannick L.I."/>
            <person name="Hogan J.R."/>
            <person name="Holmes M.H."/>
            <person name="Jaffe D."/>
            <person name="Johnston J.S."/>
            <person name="Kennedy R.C."/>
            <person name="Koo H."/>
            <person name="Kravitz S."/>
            <person name="Kriventseva E.V."/>
            <person name="Kulp D."/>
            <person name="Labutti K."/>
            <person name="Lee E."/>
            <person name="Li S."/>
            <person name="Lovin D.D."/>
            <person name="Mao C."/>
            <person name="Mauceli E."/>
            <person name="Menck C.F."/>
            <person name="Miller J.R."/>
            <person name="Montgomery P."/>
            <person name="Mori A."/>
            <person name="Nascimento A.L."/>
            <person name="Naveira H.F."/>
            <person name="Nusbaum C."/>
            <person name="O'leary S."/>
            <person name="Orvis J."/>
            <person name="Pertea M."/>
            <person name="Quesneville H."/>
            <person name="Reidenbach K.R."/>
            <person name="Rogers Y.H."/>
            <person name="Roth C.W."/>
            <person name="Schneider J.R."/>
            <person name="Schatz M."/>
            <person name="Shumway M."/>
            <person name="Stanke M."/>
            <person name="Stinson E.O."/>
            <person name="Tubio J.M."/>
            <person name="Vanzee J.P."/>
            <person name="Verjovski-Almeida S."/>
            <person name="Werner D."/>
            <person name="White O."/>
            <person name="Wyder S."/>
            <person name="Zeng Q."/>
            <person name="Zhao Q."/>
            <person name="Zhao Y."/>
            <person name="Hill C.A."/>
            <person name="Raikhel A.S."/>
            <person name="Soares M.B."/>
            <person name="Knudson D.L."/>
            <person name="Lee N.H."/>
            <person name="Galagan J."/>
            <person name="Salzberg S.L."/>
            <person name="Paulsen I.T."/>
            <person name="Dimopoulos G."/>
            <person name="Collins F.H."/>
            <person name="Birren B."/>
            <person name="Fraser-Liggett C.M."/>
            <person name="Severson D.W."/>
        </authorList>
    </citation>
    <scope>NUCLEOTIDE SEQUENCE [LARGE SCALE GENOMIC DNA]</scope>
    <source>
        <strain evidence="2">Liverpool</strain>
    </source>
</reference>
<gene>
    <name evidence="2" type="ORF">AaeL_AAEL004906</name>
</gene>
<feature type="non-terminal residue" evidence="2">
    <location>
        <position position="1"/>
    </location>
</feature>
<dbReference type="HOGENOM" id="CLU_2856172_0_0_1"/>
<feature type="compositionally biased region" description="Basic residues" evidence="1">
    <location>
        <begin position="14"/>
        <end position="30"/>
    </location>
</feature>
<sequence>SNPLGYAVNATHCSRSRSHQQRATARRRKVKDNARQTLNDRQVDASLEILQPRGALPHAGFLLGK</sequence>
<dbReference type="PaxDb" id="7159-AAEL004906-PA"/>
<evidence type="ECO:0000313" key="3">
    <source>
        <dbReference type="Proteomes" id="UP000682892"/>
    </source>
</evidence>
<feature type="region of interest" description="Disordered" evidence="1">
    <location>
        <begin position="1"/>
        <end position="39"/>
    </location>
</feature>
<reference evidence="2" key="3">
    <citation type="submission" date="2012-09" db="EMBL/GenBank/DDBJ databases">
        <authorList>
            <consortium name="VectorBase"/>
        </authorList>
    </citation>
    <scope>NUCLEOTIDE SEQUENCE</scope>
    <source>
        <strain evidence="2">Liverpool</strain>
    </source>
</reference>
<reference evidence="2" key="1">
    <citation type="submission" date="2005-10" db="EMBL/GenBank/DDBJ databases">
        <authorList>
            <person name="Loftus B.J."/>
            <person name="Nene V.M."/>
            <person name="Hannick L.I."/>
            <person name="Bidwell S."/>
            <person name="Haas B."/>
            <person name="Amedeo P."/>
            <person name="Orvis J."/>
            <person name="Wortman J.R."/>
            <person name="White O.R."/>
            <person name="Salzberg S."/>
            <person name="Shumway M."/>
            <person name="Koo H."/>
            <person name="Zhao Y."/>
            <person name="Holmes M."/>
            <person name="Miller J."/>
            <person name="Schatz M."/>
            <person name="Pop M."/>
            <person name="Pai G."/>
            <person name="Utterback T."/>
            <person name="Rogers Y.-H."/>
            <person name="Kravitz S."/>
            <person name="Fraser C.M."/>
        </authorList>
    </citation>
    <scope>NUCLEOTIDE SEQUENCE</scope>
    <source>
        <strain evidence="2">Liverpool</strain>
    </source>
</reference>
<accession>Q17BN8</accession>
<proteinExistence type="predicted"/>
<protein>
    <submittedName>
        <fullName evidence="2">AAEL004906-PA</fullName>
    </submittedName>
</protein>
<dbReference type="Proteomes" id="UP000682892">
    <property type="component" value="Chromosome 2"/>
</dbReference>
<evidence type="ECO:0000256" key="1">
    <source>
        <dbReference type="SAM" id="MobiDB-lite"/>
    </source>
</evidence>
<name>Q17BN8_AEDAE</name>
<evidence type="ECO:0000313" key="2">
    <source>
        <dbReference type="EMBL" id="EAT43675.1"/>
    </source>
</evidence>
<organism evidence="2 3">
    <name type="scientific">Aedes aegypti</name>
    <name type="common">Yellowfever mosquito</name>
    <name type="synonym">Culex aegypti</name>
    <dbReference type="NCBI Taxonomy" id="7159"/>
    <lineage>
        <taxon>Eukaryota</taxon>
        <taxon>Metazoa</taxon>
        <taxon>Ecdysozoa</taxon>
        <taxon>Arthropoda</taxon>
        <taxon>Hexapoda</taxon>
        <taxon>Insecta</taxon>
        <taxon>Pterygota</taxon>
        <taxon>Neoptera</taxon>
        <taxon>Endopterygota</taxon>
        <taxon>Diptera</taxon>
        <taxon>Nematocera</taxon>
        <taxon>Culicoidea</taxon>
        <taxon>Culicidae</taxon>
        <taxon>Culicinae</taxon>
        <taxon>Aedini</taxon>
        <taxon>Aedes</taxon>
        <taxon>Stegomyia</taxon>
    </lineage>
</organism>
<dbReference type="EMBL" id="CH477319">
    <property type="protein sequence ID" value="EAT43675.1"/>
    <property type="molecule type" value="Genomic_DNA"/>
</dbReference>
<dbReference type="AlphaFoldDB" id="Q17BN8"/>